<feature type="domain" description="C2H2-type" evidence="11">
    <location>
        <begin position="352"/>
        <end position="379"/>
    </location>
</feature>
<feature type="domain" description="C2H2-type" evidence="11">
    <location>
        <begin position="436"/>
        <end position="463"/>
    </location>
</feature>
<dbReference type="GeneID" id="108563859"/>
<protein>
    <submittedName>
        <fullName evidence="14">Zinc finger protein 676-like</fullName>
    </submittedName>
</protein>
<dbReference type="Gene3D" id="3.30.160.60">
    <property type="entry name" value="Classic Zinc Finger"/>
    <property type="match status" value="19"/>
</dbReference>
<evidence type="ECO:0000259" key="11">
    <source>
        <dbReference type="PROSITE" id="PS50157"/>
    </source>
</evidence>
<sequence>MEEESIPMDMDICRLCMTEVGSFKSAFDAEENTGLEVLLADMIMAFTSVQMTIGDGLPDKICDVCYQKVPDMYIFKKQCEEADRKLRMTLKKFPFNLNEDDMTPIELDNSENVIIKPDISNVKIEVVDQQSDEDVVCNVKVENVDEHVNYNIQDQTMQICNAEKSKLFECDQCSKCFKREDFFVRHKKTHEITFIQIKEEIKDISQEQEFKCATCNMEFDSNETYNEHLEIHRERGELFRCQICSKQFAKNFQLTRHMKQIHSSLKPYICNICSKAFNQISTLTDHMRIHNGEKPFLCSTCGKSFNHLGNLKQHAVRHSGVKAHLCNLCGNGFASKGELSVHMRKHTGVRPFVCTVCNSGFTTSSYLAKHKRIHSGEKPYECDVCKMKFSRSGILARHKRTHTGEKPYVCKFCSKAFAQSNDLSSHHRIHTGEKPYICDLCGQAFRQSSTLKTHKKVHMDKNSRQDADVNVAISNIQHVINKIKNENNMEENSLRNICRVCMTEKGIFQSVFVSEERTGLKIHLAEMVMAYTSVQITLGDGLPEEICSECAERIPDLYLFKMKCEETDRNLRLRLGKNPFKLIEHEEEDLHNFDLEDNDSEDVIIKPDICDVKIENLEDIPIEKFVEYTEPNDISTDLDNSGDMQGKLFECGECNKCFTKEDILVRHKRSHEATVIQIEEEDADDIDDLTDPLTTKQEYKCSTCNMEFDNGITYDEHLEIHKESGDIFSCGICNKKFTKNFHLNRHMKLHAVVKPHTCKVCNKGYTRAEQLSHHMNIHTGIKPHVCNVCSKGFNQISNLKDHMRTHNGEKPFLCSTCGKGFNQLGNLRQHTVRHSGIKAHLCNICGNGFASKGELSAHIRKHTGARPFVCSICNHGFTTSSSLTKHKRIHSGEKPYECEVCKMKFSRSGILARHKRTHTGEKPYVCKFCSKAFSQSNDLSSHLRIHTGEKPYICDQCGQAFRQSSTLKKHKKIHSDKNNMIDSGVVIGMVVPFLNNI</sequence>
<feature type="domain" description="C2H2-type" evidence="11">
    <location>
        <begin position="812"/>
        <end position="839"/>
    </location>
</feature>
<keyword evidence="7" id="KW-0804">Transcription</keyword>
<keyword evidence="6" id="KW-0805">Transcription regulation</keyword>
<evidence type="ECO:0000259" key="12">
    <source>
        <dbReference type="PROSITE" id="PS51915"/>
    </source>
</evidence>
<feature type="domain" description="ZAD" evidence="12">
    <location>
        <begin position="11"/>
        <end position="89"/>
    </location>
</feature>
<dbReference type="Pfam" id="PF00096">
    <property type="entry name" value="zf-C2H2"/>
    <property type="match status" value="17"/>
</dbReference>
<evidence type="ECO:0000256" key="5">
    <source>
        <dbReference type="ARBA" id="ARBA00022833"/>
    </source>
</evidence>
<keyword evidence="8" id="KW-0539">Nucleus</keyword>
<dbReference type="SUPFAM" id="SSF57667">
    <property type="entry name" value="beta-beta-alpha zinc fingers"/>
    <property type="match status" value="11"/>
</dbReference>
<feature type="binding site" evidence="10">
    <location>
        <position position="547"/>
    </location>
    <ligand>
        <name>Zn(2+)</name>
        <dbReference type="ChEBI" id="CHEBI:29105"/>
    </ligand>
</feature>
<evidence type="ECO:0000256" key="10">
    <source>
        <dbReference type="PROSITE-ProRule" id="PRU01263"/>
    </source>
</evidence>
<evidence type="ECO:0000256" key="8">
    <source>
        <dbReference type="ARBA" id="ARBA00023242"/>
    </source>
</evidence>
<feature type="domain" description="C2H2-type" evidence="11">
    <location>
        <begin position="408"/>
        <end position="435"/>
    </location>
</feature>
<dbReference type="PROSITE" id="PS51915">
    <property type="entry name" value="ZAD"/>
    <property type="match status" value="2"/>
</dbReference>
<feature type="domain" description="C2H2-type" evidence="11">
    <location>
        <begin position="168"/>
        <end position="190"/>
    </location>
</feature>
<feature type="domain" description="C2H2-type" evidence="11">
    <location>
        <begin position="896"/>
        <end position="923"/>
    </location>
</feature>
<dbReference type="InterPro" id="IPR012934">
    <property type="entry name" value="Znf_AD"/>
</dbReference>
<feature type="domain" description="C2H2-type" evidence="11">
    <location>
        <begin position="840"/>
        <end position="867"/>
    </location>
</feature>
<feature type="domain" description="C2H2-type" evidence="11">
    <location>
        <begin position="756"/>
        <end position="783"/>
    </location>
</feature>
<evidence type="ECO:0000256" key="3">
    <source>
        <dbReference type="ARBA" id="ARBA00022737"/>
    </source>
</evidence>
<dbReference type="PROSITE" id="PS50157">
    <property type="entry name" value="ZINC_FINGER_C2H2_2"/>
    <property type="match status" value="21"/>
</dbReference>
<evidence type="ECO:0000313" key="13">
    <source>
        <dbReference type="Proteomes" id="UP000695000"/>
    </source>
</evidence>
<evidence type="ECO:0000256" key="2">
    <source>
        <dbReference type="ARBA" id="ARBA00022723"/>
    </source>
</evidence>
<feature type="domain" description="ZAD" evidence="12">
    <location>
        <begin position="496"/>
        <end position="574"/>
    </location>
</feature>
<feature type="domain" description="C2H2-type" evidence="11">
    <location>
        <begin position="296"/>
        <end position="323"/>
    </location>
</feature>
<organism evidence="13 14">
    <name type="scientific">Nicrophorus vespilloides</name>
    <name type="common">Boreal carrion beetle</name>
    <dbReference type="NCBI Taxonomy" id="110193"/>
    <lineage>
        <taxon>Eukaryota</taxon>
        <taxon>Metazoa</taxon>
        <taxon>Ecdysozoa</taxon>
        <taxon>Arthropoda</taxon>
        <taxon>Hexapoda</taxon>
        <taxon>Insecta</taxon>
        <taxon>Pterygota</taxon>
        <taxon>Neoptera</taxon>
        <taxon>Endopterygota</taxon>
        <taxon>Coleoptera</taxon>
        <taxon>Polyphaga</taxon>
        <taxon>Staphyliniformia</taxon>
        <taxon>Silphidae</taxon>
        <taxon>Nicrophorinae</taxon>
        <taxon>Nicrophorus</taxon>
    </lineage>
</organism>
<feature type="binding site" evidence="10">
    <location>
        <position position="65"/>
    </location>
    <ligand>
        <name>Zn(2+)</name>
        <dbReference type="ChEBI" id="CHEBI:29105"/>
    </ligand>
</feature>
<dbReference type="PANTHER" id="PTHR24394:SF48">
    <property type="entry name" value="ZINC FINGER PROTEIN 771"/>
    <property type="match status" value="1"/>
</dbReference>
<reference evidence="14" key="1">
    <citation type="submission" date="2025-08" db="UniProtKB">
        <authorList>
            <consortium name="RefSeq"/>
        </authorList>
    </citation>
    <scope>IDENTIFICATION</scope>
    <source>
        <tissue evidence="14">Whole Larva</tissue>
    </source>
</reference>
<feature type="domain" description="C2H2-type" evidence="11">
    <location>
        <begin position="728"/>
        <end position="755"/>
    </location>
</feature>
<evidence type="ECO:0000256" key="9">
    <source>
        <dbReference type="PROSITE-ProRule" id="PRU00042"/>
    </source>
</evidence>
<evidence type="ECO:0000256" key="7">
    <source>
        <dbReference type="ARBA" id="ARBA00023163"/>
    </source>
</evidence>
<feature type="domain" description="C2H2-type" evidence="11">
    <location>
        <begin position="699"/>
        <end position="726"/>
    </location>
</feature>
<name>A0ABM1MU92_NICVS</name>
<dbReference type="InterPro" id="IPR013087">
    <property type="entry name" value="Znf_C2H2_type"/>
</dbReference>
<evidence type="ECO:0000256" key="6">
    <source>
        <dbReference type="ARBA" id="ARBA00023015"/>
    </source>
</evidence>
<dbReference type="Gene3D" id="3.40.1800.20">
    <property type="match status" value="2"/>
</dbReference>
<dbReference type="PANTHER" id="PTHR24394">
    <property type="entry name" value="ZINC FINGER PROTEIN"/>
    <property type="match status" value="1"/>
</dbReference>
<feature type="domain" description="C2H2-type" evidence="11">
    <location>
        <begin position="868"/>
        <end position="895"/>
    </location>
</feature>
<dbReference type="Pfam" id="PF13912">
    <property type="entry name" value="zf-C2H2_6"/>
    <property type="match status" value="1"/>
</dbReference>
<feature type="domain" description="C2H2-type" evidence="11">
    <location>
        <begin position="952"/>
        <end position="979"/>
    </location>
</feature>
<accession>A0ABM1MU92</accession>
<dbReference type="Proteomes" id="UP000695000">
    <property type="component" value="Unplaced"/>
</dbReference>
<proteinExistence type="predicted"/>
<dbReference type="SMART" id="SM00355">
    <property type="entry name" value="ZnF_C2H2"/>
    <property type="match status" value="21"/>
</dbReference>
<feature type="binding site" evidence="10">
    <location>
        <position position="13"/>
    </location>
    <ligand>
        <name>Zn(2+)</name>
        <dbReference type="ChEBI" id="CHEBI:29105"/>
    </ligand>
</feature>
<feature type="binding site" evidence="10">
    <location>
        <position position="498"/>
    </location>
    <ligand>
        <name>Zn(2+)</name>
        <dbReference type="ChEBI" id="CHEBI:29105"/>
    </ligand>
</feature>
<dbReference type="Pfam" id="PF07776">
    <property type="entry name" value="zf-AD"/>
    <property type="match status" value="2"/>
</dbReference>
<comment type="subcellular location">
    <subcellularLocation>
        <location evidence="1">Nucleus</location>
    </subcellularLocation>
</comment>
<feature type="domain" description="C2H2-type" evidence="11">
    <location>
        <begin position="239"/>
        <end position="267"/>
    </location>
</feature>
<feature type="binding site" evidence="10">
    <location>
        <position position="550"/>
    </location>
    <ligand>
        <name>Zn(2+)</name>
        <dbReference type="ChEBI" id="CHEBI:29105"/>
    </ligand>
</feature>
<keyword evidence="4 9" id="KW-0863">Zinc-finger</keyword>
<feature type="domain" description="C2H2-type" evidence="11">
    <location>
        <begin position="268"/>
        <end position="295"/>
    </location>
</feature>
<feature type="domain" description="C2H2-type" evidence="11">
    <location>
        <begin position="784"/>
        <end position="811"/>
    </location>
</feature>
<dbReference type="InterPro" id="IPR036236">
    <property type="entry name" value="Znf_C2H2_sf"/>
</dbReference>
<feature type="domain" description="C2H2-type" evidence="11">
    <location>
        <begin position="380"/>
        <end position="407"/>
    </location>
</feature>
<keyword evidence="5 10" id="KW-0862">Zinc</keyword>
<dbReference type="SUPFAM" id="SSF57716">
    <property type="entry name" value="Glucocorticoid receptor-like (DNA-binding domain)"/>
    <property type="match status" value="2"/>
</dbReference>
<feature type="domain" description="C2H2-type" evidence="11">
    <location>
        <begin position="324"/>
        <end position="351"/>
    </location>
</feature>
<feature type="domain" description="C2H2-type" evidence="11">
    <location>
        <begin position="210"/>
        <end position="237"/>
    </location>
</feature>
<gene>
    <name evidence="14" type="primary">LOC108563859</name>
</gene>
<evidence type="ECO:0000256" key="1">
    <source>
        <dbReference type="ARBA" id="ARBA00004123"/>
    </source>
</evidence>
<keyword evidence="13" id="KW-1185">Reference proteome</keyword>
<keyword evidence="3" id="KW-0677">Repeat</keyword>
<evidence type="ECO:0000256" key="4">
    <source>
        <dbReference type="ARBA" id="ARBA00022771"/>
    </source>
</evidence>
<dbReference type="RefSeq" id="XP_017778142.1">
    <property type="nucleotide sequence ID" value="XM_017922653.1"/>
</dbReference>
<keyword evidence="2 10" id="KW-0479">Metal-binding</keyword>
<dbReference type="SMART" id="SM00868">
    <property type="entry name" value="zf-AD"/>
    <property type="match status" value="2"/>
</dbReference>
<evidence type="ECO:0000313" key="14">
    <source>
        <dbReference type="RefSeq" id="XP_017778142.1"/>
    </source>
</evidence>
<feature type="binding site" evidence="10">
    <location>
        <position position="16"/>
    </location>
    <ligand>
        <name>Zn(2+)</name>
        <dbReference type="ChEBI" id="CHEBI:29105"/>
    </ligand>
</feature>
<dbReference type="PROSITE" id="PS00028">
    <property type="entry name" value="ZINC_FINGER_C2H2_1"/>
    <property type="match status" value="20"/>
</dbReference>
<feature type="binding site" evidence="10">
    <location>
        <position position="62"/>
    </location>
    <ligand>
        <name>Zn(2+)</name>
        <dbReference type="ChEBI" id="CHEBI:29105"/>
    </ligand>
</feature>
<feature type="domain" description="C2H2-type" evidence="11">
    <location>
        <begin position="924"/>
        <end position="951"/>
    </location>
</feature>
<feature type="binding site" evidence="10">
    <location>
        <position position="501"/>
    </location>
    <ligand>
        <name>Zn(2+)</name>
        <dbReference type="ChEBI" id="CHEBI:29105"/>
    </ligand>
</feature>
<feature type="domain" description="C2H2-type" evidence="11">
    <location>
        <begin position="649"/>
        <end position="671"/>
    </location>
</feature>